<feature type="domain" description="Sulfatase N-terminal" evidence="5">
    <location>
        <begin position="37"/>
        <end position="347"/>
    </location>
</feature>
<proteinExistence type="inferred from homology"/>
<keyword evidence="7" id="KW-1185">Reference proteome</keyword>
<dbReference type="InterPro" id="IPR024607">
    <property type="entry name" value="Sulfatase_CS"/>
</dbReference>
<gene>
    <name evidence="6" type="ORF">JM658_07590</name>
</gene>
<dbReference type="InterPro" id="IPR050738">
    <property type="entry name" value="Sulfatase"/>
</dbReference>
<dbReference type="SUPFAM" id="SSF53649">
    <property type="entry name" value="Alkaline phosphatase-like"/>
    <property type="match status" value="1"/>
</dbReference>
<sequence length="570" mass="65257">MNSNKLFVLSIIYLVILLFSCNSKTTKKEKAFVNKQPNILFILADDQGYGDFSAYGNTILKTPNIDKIYKESTRFNNFFVSPVCSPTRASIMTGRYNQRTGVWDTWKGRVSMHGDEYTIAEALKDRGYTTALFGKWHLGYNTPQRPMDQGFDKTFEFEEYAKDSATRFDPIMKSNGVLDHRKGFLTDVVFDDAIEWIEEKSKENKPFFAYVATYMPHTADKPQVPFEYVKPFLKNDSLVRHTAEVYGMISKLDENVGRLMTKINELNLDENTLIIYMSDNGPQIEGGDQGRQVRYNIGMRGEKGNVYDGGIKVPCFFRWQGKLRAGHEIKSMAAHIDLLPSLVEIADNTNLNLPNPIDGISLVPALFGKNHIPKSRTFFSQWDRAAVPKLWNNVTMRTDTFKLVNGKELYDISKDPYESNNIAEDKPEVFNKMIEATKKWFDDVSSTRGYVTSYTELGSSAQKKLTLQFFDRNENGWPLKVLKTGPYKFIVENVQPDLFPHGAKLCIKIGDTLMEKDMVKGKNEIVFENIEVGTGLQNLTVYTKGFKTPKIGRWNQEDLGYRNIIIEYQE</sequence>
<keyword evidence="3" id="KW-0378">Hydrolase</keyword>
<accession>A0ABS9J2W3</accession>
<dbReference type="EMBL" id="JAETXX010000003">
    <property type="protein sequence ID" value="MCF8714690.1"/>
    <property type="molecule type" value="Genomic_DNA"/>
</dbReference>
<evidence type="ECO:0000313" key="7">
    <source>
        <dbReference type="Proteomes" id="UP000829517"/>
    </source>
</evidence>
<dbReference type="CDD" id="cd16146">
    <property type="entry name" value="ARS_like"/>
    <property type="match status" value="1"/>
</dbReference>
<keyword evidence="2" id="KW-0479">Metal-binding</keyword>
<dbReference type="InterPro" id="IPR000917">
    <property type="entry name" value="Sulfatase_N"/>
</dbReference>
<dbReference type="Gene3D" id="3.40.720.10">
    <property type="entry name" value="Alkaline Phosphatase, subunit A"/>
    <property type="match status" value="1"/>
</dbReference>
<evidence type="ECO:0000256" key="3">
    <source>
        <dbReference type="ARBA" id="ARBA00022801"/>
    </source>
</evidence>
<dbReference type="PANTHER" id="PTHR42693:SF53">
    <property type="entry name" value="ENDO-4-O-SULFATASE"/>
    <property type="match status" value="1"/>
</dbReference>
<name>A0ABS9J2W3_9FLAO</name>
<protein>
    <submittedName>
        <fullName evidence="6">Arylsulfatase</fullName>
    </submittedName>
</protein>
<dbReference type="Gene3D" id="3.30.1120.10">
    <property type="match status" value="1"/>
</dbReference>
<dbReference type="InterPro" id="IPR017850">
    <property type="entry name" value="Alkaline_phosphatase_core_sf"/>
</dbReference>
<evidence type="ECO:0000256" key="2">
    <source>
        <dbReference type="ARBA" id="ARBA00022723"/>
    </source>
</evidence>
<dbReference type="Proteomes" id="UP000829517">
    <property type="component" value="Unassembled WGS sequence"/>
</dbReference>
<dbReference type="Pfam" id="PF00884">
    <property type="entry name" value="Sulfatase"/>
    <property type="match status" value="1"/>
</dbReference>
<keyword evidence="4" id="KW-0106">Calcium</keyword>
<dbReference type="RefSeq" id="WP_236958653.1">
    <property type="nucleotide sequence ID" value="NZ_JAETXX010000003.1"/>
</dbReference>
<comment type="similarity">
    <text evidence="1">Belongs to the sulfatase family.</text>
</comment>
<organism evidence="6 7">
    <name type="scientific">Joostella atrarenae</name>
    <dbReference type="NCBI Taxonomy" id="679257"/>
    <lineage>
        <taxon>Bacteria</taxon>
        <taxon>Pseudomonadati</taxon>
        <taxon>Bacteroidota</taxon>
        <taxon>Flavobacteriia</taxon>
        <taxon>Flavobacteriales</taxon>
        <taxon>Flavobacteriaceae</taxon>
        <taxon>Joostella</taxon>
    </lineage>
</organism>
<dbReference type="PROSITE" id="PS51257">
    <property type="entry name" value="PROKAR_LIPOPROTEIN"/>
    <property type="match status" value="1"/>
</dbReference>
<evidence type="ECO:0000313" key="6">
    <source>
        <dbReference type="EMBL" id="MCF8714690.1"/>
    </source>
</evidence>
<evidence type="ECO:0000259" key="5">
    <source>
        <dbReference type="Pfam" id="PF00884"/>
    </source>
</evidence>
<comment type="caution">
    <text evidence="6">The sequence shown here is derived from an EMBL/GenBank/DDBJ whole genome shotgun (WGS) entry which is preliminary data.</text>
</comment>
<dbReference type="PROSITE" id="PS00523">
    <property type="entry name" value="SULFATASE_1"/>
    <property type="match status" value="1"/>
</dbReference>
<reference evidence="6 7" key="1">
    <citation type="submission" date="2021-01" db="EMBL/GenBank/DDBJ databases">
        <title>Genome sequencing of Joostella atrarenae M1-2 (= KCTC 23194).</title>
        <authorList>
            <person name="Zakaria M.R."/>
            <person name="Lam M.Q."/>
            <person name="Chong C.S."/>
        </authorList>
    </citation>
    <scope>NUCLEOTIDE SEQUENCE [LARGE SCALE GENOMIC DNA]</scope>
    <source>
        <strain evidence="6 7">M1-2</strain>
    </source>
</reference>
<evidence type="ECO:0000256" key="1">
    <source>
        <dbReference type="ARBA" id="ARBA00008779"/>
    </source>
</evidence>
<evidence type="ECO:0000256" key="4">
    <source>
        <dbReference type="ARBA" id="ARBA00022837"/>
    </source>
</evidence>
<dbReference type="PANTHER" id="PTHR42693">
    <property type="entry name" value="ARYLSULFATASE FAMILY MEMBER"/>
    <property type="match status" value="1"/>
</dbReference>